<evidence type="ECO:0000313" key="3">
    <source>
        <dbReference type="Proteomes" id="UP000249616"/>
    </source>
</evidence>
<keyword evidence="3" id="KW-1185">Reference proteome</keyword>
<feature type="signal peptide" evidence="1">
    <location>
        <begin position="1"/>
        <end position="19"/>
    </location>
</feature>
<evidence type="ECO:0000256" key="1">
    <source>
        <dbReference type="SAM" id="SignalP"/>
    </source>
</evidence>
<dbReference type="EMBL" id="CP030073">
    <property type="protein sequence ID" value="AWW42943.1"/>
    <property type="molecule type" value="Genomic_DNA"/>
</dbReference>
<protein>
    <recommendedName>
        <fullName evidence="4">DUF3426 domain-containing protein</fullName>
    </recommendedName>
</protein>
<evidence type="ECO:0000313" key="2">
    <source>
        <dbReference type="EMBL" id="AWW42943.1"/>
    </source>
</evidence>
<dbReference type="KEGG" id="scad:DN051_38820"/>
<dbReference type="RefSeq" id="WP_112442805.1">
    <property type="nucleotide sequence ID" value="NZ_CP030073.1"/>
</dbReference>
<dbReference type="Proteomes" id="UP000249616">
    <property type="component" value="Chromosome"/>
</dbReference>
<proteinExistence type="predicted"/>
<feature type="chain" id="PRO_5038938317" description="DUF3426 domain-containing protein" evidence="1">
    <location>
        <begin position="20"/>
        <end position="185"/>
    </location>
</feature>
<gene>
    <name evidence="2" type="ORF">DN051_38820</name>
</gene>
<reference evidence="2 3" key="1">
    <citation type="journal article" date="2019" name="Int. J. Syst. Evol. Microbiol.">
        <title>Streptomyces cadmiisoli sp. nov., a novel actinomycete isolated from cadmium-contaminated soil.</title>
        <authorList>
            <person name="Li K."/>
            <person name="Tang X."/>
            <person name="Zhao J."/>
            <person name="Guo Y."/>
            <person name="Tang Y."/>
            <person name="Gao J."/>
        </authorList>
    </citation>
    <scope>NUCLEOTIDE SEQUENCE [LARGE SCALE GENOMIC DNA]</scope>
    <source>
        <strain evidence="2 3">ZFG47</strain>
    </source>
</reference>
<accession>A0A2Z4JEL5</accession>
<name>A0A2Z4JEL5_9ACTN</name>
<keyword evidence="1" id="KW-0732">Signal</keyword>
<sequence length="185" mass="19395">MALALGVCLLLGMAGCTTGADGAETAAPKDRAAAAAVGKAQGETSREQSPNGAEALAELQGQHGLRLTLTAAERDAGGFLTVRGTLSNDSAETVEVPAGLRGNEQDVLRNGQSLGGATLVDQRARKRYYVLRDTDGRPLTTMGLSSLKPGEHVRVFMQFPEPPAGTRHMGFHLPQFDTATIRITP</sequence>
<organism evidence="2 3">
    <name type="scientific">Streptomyces cadmiisoli</name>
    <dbReference type="NCBI Taxonomy" id="2184053"/>
    <lineage>
        <taxon>Bacteria</taxon>
        <taxon>Bacillati</taxon>
        <taxon>Actinomycetota</taxon>
        <taxon>Actinomycetes</taxon>
        <taxon>Kitasatosporales</taxon>
        <taxon>Streptomycetaceae</taxon>
        <taxon>Streptomyces</taxon>
        <taxon>Streptomyces aurantiacus group</taxon>
    </lineage>
</organism>
<dbReference type="AlphaFoldDB" id="A0A2Z4JEL5"/>
<evidence type="ECO:0008006" key="4">
    <source>
        <dbReference type="Google" id="ProtNLM"/>
    </source>
</evidence>